<dbReference type="RefSeq" id="XP_015951885.1">
    <property type="nucleotide sequence ID" value="XM_016096399.3"/>
</dbReference>
<dbReference type="Proteomes" id="UP000515211">
    <property type="component" value="Chromosome 3"/>
</dbReference>
<dbReference type="InterPro" id="IPR046958">
    <property type="entry name" value="RBK1/2/STUNTED"/>
</dbReference>
<dbReference type="RefSeq" id="XP_015951887.1">
    <property type="nucleotide sequence ID" value="XM_016096401.3"/>
</dbReference>
<organism evidence="3 4">
    <name type="scientific">Arachis duranensis</name>
    <name type="common">Wild peanut</name>
    <dbReference type="NCBI Taxonomy" id="130453"/>
    <lineage>
        <taxon>Eukaryota</taxon>
        <taxon>Viridiplantae</taxon>
        <taxon>Streptophyta</taxon>
        <taxon>Embryophyta</taxon>
        <taxon>Tracheophyta</taxon>
        <taxon>Spermatophyta</taxon>
        <taxon>Magnoliopsida</taxon>
        <taxon>eudicotyledons</taxon>
        <taxon>Gunneridae</taxon>
        <taxon>Pentapetalae</taxon>
        <taxon>rosids</taxon>
        <taxon>fabids</taxon>
        <taxon>Fabales</taxon>
        <taxon>Fabaceae</taxon>
        <taxon>Papilionoideae</taxon>
        <taxon>50 kb inversion clade</taxon>
        <taxon>dalbergioids sensu lato</taxon>
        <taxon>Dalbergieae</taxon>
        <taxon>Pterocarpus clade</taxon>
        <taxon>Arachis</taxon>
    </lineage>
</organism>
<dbReference type="PROSITE" id="PS00108">
    <property type="entry name" value="PROTEIN_KINASE_ST"/>
    <property type="match status" value="1"/>
</dbReference>
<evidence type="ECO:0000313" key="3">
    <source>
        <dbReference type="Proteomes" id="UP000515211"/>
    </source>
</evidence>
<evidence type="ECO:0000313" key="5">
    <source>
        <dbReference type="RefSeq" id="XP_015951887.1"/>
    </source>
</evidence>
<accession>A0A6P4CIV2</accession>
<evidence type="ECO:0000256" key="1">
    <source>
        <dbReference type="SAM" id="MobiDB-lite"/>
    </source>
</evidence>
<feature type="region of interest" description="Disordered" evidence="1">
    <location>
        <begin position="639"/>
        <end position="658"/>
    </location>
</feature>
<dbReference type="GeneID" id="107476568"/>
<dbReference type="SMART" id="SM00220">
    <property type="entry name" value="S_TKc"/>
    <property type="match status" value="1"/>
</dbReference>
<dbReference type="Gene3D" id="1.10.510.10">
    <property type="entry name" value="Transferase(Phosphotransferase) domain 1"/>
    <property type="match status" value="1"/>
</dbReference>
<evidence type="ECO:0000313" key="6">
    <source>
        <dbReference type="RefSeq" id="XP_015951888.1"/>
    </source>
</evidence>
<dbReference type="InterPro" id="IPR011009">
    <property type="entry name" value="Kinase-like_dom_sf"/>
</dbReference>
<dbReference type="CDD" id="cd00293">
    <property type="entry name" value="USP-like"/>
    <property type="match status" value="1"/>
</dbReference>
<dbReference type="RefSeq" id="XP_015951888.1">
    <property type="nucleotide sequence ID" value="XM_016096402.3"/>
</dbReference>
<name>A0A6P4CIV2_ARADU</name>
<evidence type="ECO:0000313" key="4">
    <source>
        <dbReference type="RefSeq" id="XP_015951885.1"/>
    </source>
</evidence>
<dbReference type="AlphaFoldDB" id="A0A6P4CIV2"/>
<dbReference type="GO" id="GO:0005524">
    <property type="term" value="F:ATP binding"/>
    <property type="evidence" value="ECO:0007669"/>
    <property type="project" value="InterPro"/>
</dbReference>
<dbReference type="Gene3D" id="3.30.200.20">
    <property type="entry name" value="Phosphorylase Kinase, domain 1"/>
    <property type="match status" value="1"/>
</dbReference>
<dbReference type="FunFam" id="1.10.510.10:FF:000284">
    <property type="entry name" value="Putative receptor-like serine/threonine-protein kinase"/>
    <property type="match status" value="1"/>
</dbReference>
<dbReference type="PROSITE" id="PS50011">
    <property type="entry name" value="PROTEIN_KINASE_DOM"/>
    <property type="match status" value="1"/>
</dbReference>
<dbReference type="PANTHER" id="PTHR47987">
    <property type="entry name" value="OS08G0249100 PROTEIN"/>
    <property type="match status" value="1"/>
</dbReference>
<dbReference type="GO" id="GO:0004672">
    <property type="term" value="F:protein kinase activity"/>
    <property type="evidence" value="ECO:0007669"/>
    <property type="project" value="InterPro"/>
</dbReference>
<proteinExistence type="predicted"/>
<keyword evidence="4 5" id="KW-0418">Kinase</keyword>
<reference evidence="3" key="1">
    <citation type="journal article" date="2016" name="Nat. Genet.">
        <title>The genome sequences of Arachis duranensis and Arachis ipaensis, the diploid ancestors of cultivated peanut.</title>
        <authorList>
            <person name="Bertioli D.J."/>
            <person name="Cannon S.B."/>
            <person name="Froenicke L."/>
            <person name="Huang G."/>
            <person name="Farmer A.D."/>
            <person name="Cannon E.K."/>
            <person name="Liu X."/>
            <person name="Gao D."/>
            <person name="Clevenger J."/>
            <person name="Dash S."/>
            <person name="Ren L."/>
            <person name="Moretzsohn M.C."/>
            <person name="Shirasawa K."/>
            <person name="Huang W."/>
            <person name="Vidigal B."/>
            <person name="Abernathy B."/>
            <person name="Chu Y."/>
            <person name="Niederhuth C.E."/>
            <person name="Umale P."/>
            <person name="Araujo A.C."/>
            <person name="Kozik A."/>
            <person name="Kim K.D."/>
            <person name="Burow M.D."/>
            <person name="Varshney R.K."/>
            <person name="Wang X."/>
            <person name="Zhang X."/>
            <person name="Barkley N."/>
            <person name="Guimaraes P.M."/>
            <person name="Isobe S."/>
            <person name="Guo B."/>
            <person name="Liao B."/>
            <person name="Stalker H.T."/>
            <person name="Schmitz R.J."/>
            <person name="Scheffler B.E."/>
            <person name="Leal-Bertioli S.C."/>
            <person name="Xun X."/>
            <person name="Jackson S.A."/>
            <person name="Michelmore R."/>
            <person name="Ozias-Akins P."/>
        </authorList>
    </citation>
    <scope>NUCLEOTIDE SEQUENCE [LARGE SCALE GENOMIC DNA]</scope>
    <source>
        <strain evidence="3">cv. V14167</strain>
    </source>
</reference>
<dbReference type="KEGG" id="adu:107476568"/>
<dbReference type="SUPFAM" id="SSF52402">
    <property type="entry name" value="Adenine nucleotide alpha hydrolases-like"/>
    <property type="match status" value="1"/>
</dbReference>
<dbReference type="FunFam" id="3.30.200.20:FF:000268">
    <property type="entry name" value="probable receptor-like serine/threonine-protein kinase At5g57670"/>
    <property type="match status" value="1"/>
</dbReference>
<dbReference type="SUPFAM" id="SSF56112">
    <property type="entry name" value="Protein kinase-like (PK-like)"/>
    <property type="match status" value="1"/>
</dbReference>
<dbReference type="InterPro" id="IPR008271">
    <property type="entry name" value="Ser/Thr_kinase_AS"/>
</dbReference>
<evidence type="ECO:0000259" key="2">
    <source>
        <dbReference type="PROSITE" id="PS50011"/>
    </source>
</evidence>
<protein>
    <submittedName>
        <fullName evidence="4 5">Protein kinase STUNTED</fullName>
    </submittedName>
</protein>
<dbReference type="InterPro" id="IPR000719">
    <property type="entry name" value="Prot_kinase_dom"/>
</dbReference>
<reference evidence="4 5" key="2">
    <citation type="submission" date="2025-04" db="UniProtKB">
        <authorList>
            <consortium name="RefSeq"/>
        </authorList>
    </citation>
    <scope>IDENTIFICATION</scope>
    <source>
        <tissue evidence="4 5">Whole plant</tissue>
    </source>
</reference>
<keyword evidence="4 5" id="KW-0808">Transferase</keyword>
<keyword evidence="3" id="KW-1185">Reference proteome</keyword>
<dbReference type="OrthoDB" id="654677at2759"/>
<gene>
    <name evidence="4 5 6" type="primary">LOC107476568</name>
</gene>
<feature type="domain" description="Protein kinase" evidence="2">
    <location>
        <begin position="314"/>
        <end position="591"/>
    </location>
</feature>
<dbReference type="PANTHER" id="PTHR47987:SF11">
    <property type="entry name" value="RECEPTOR-LIKE CYTOSOLIC SERINE_THREONINE-PROTEIN KINASE RBK1 ISOFORM X1"/>
    <property type="match status" value="1"/>
</dbReference>
<dbReference type="Pfam" id="PF00069">
    <property type="entry name" value="Pkinase"/>
    <property type="match status" value="1"/>
</dbReference>
<sequence length="658" mass="73115">MTVERRFVLVGIRIDSHSRHLLNWALFKVAEPGDCVIALHIVKNPAYVSKNKTLIDGYLEVYEGLCVVKKVGLTGQILTGSSIKDILVREAKNHSAVALVVGGRAATAKYCAKRLPTTTNVLAIQDSRIVFRRCTNKELPLSGGLLVDPRPSLSIESMSDRVVQSEFGDSELEIEKSSHWGTRESKQESLSGTGKFKTRSLSMFSGDPAEQKLGWPLLLRANSEISQNLHARDMSVVKWVMRFPDRSPHGSPHCSTEEGNLSERGISDFEDESSKNGSPLSSQLPKGIEGMLNLNSLNCKWFSLEVLKSCTSQFSSENLIGKGGCNRVYRGTLPDGKPIAVKVLQSSKEARKEFALEVEIISSLEHRNITPLLGICIEDSELISVYDYFPKGSLEENLHGRDKDGPILSWELRFKIALGIAEALDYLHRETLKPVIHRDVKSSNILLSHEFEPQLSDFGLAIWGPTTTSFLTEEDVVGTFGYLAPEYFMYGKVSDKIDVYAFGIVLLELISGREPINPEPCKGQESLVVWAKPFLERGDIKGLLDPSLEGKFDEAQLQRMVLAASLCITRAARLRPKMNQILKILKGDKKLEGVHNLQGNDNNDEHSENQENIDDEVYPCSSAELHLSLALLGVDDDTTSFNSSEHPKEQWSRSSSFD</sequence>